<proteinExistence type="inferred from homology"/>
<feature type="non-terminal residue" evidence="9">
    <location>
        <position position="1"/>
    </location>
</feature>
<gene>
    <name evidence="9" type="ORF">INT47_012063</name>
</gene>
<comment type="similarity">
    <text evidence="3">Belongs to the HARBI1 family.</text>
</comment>
<keyword evidence="5" id="KW-0479">Metal-binding</keyword>
<dbReference type="Pfam" id="PF13359">
    <property type="entry name" value="DDE_Tnp_4"/>
    <property type="match status" value="1"/>
</dbReference>
<evidence type="ECO:0000313" key="10">
    <source>
        <dbReference type="Proteomes" id="UP000603453"/>
    </source>
</evidence>
<keyword evidence="10" id="KW-1185">Reference proteome</keyword>
<comment type="caution">
    <text evidence="9">The sequence shown here is derived from an EMBL/GenBank/DDBJ whole genome shotgun (WGS) entry which is preliminary data.</text>
</comment>
<keyword evidence="4" id="KW-0540">Nuclease</keyword>
<dbReference type="PANTHER" id="PTHR22930">
    <property type="match status" value="1"/>
</dbReference>
<evidence type="ECO:0000256" key="7">
    <source>
        <dbReference type="ARBA" id="ARBA00023242"/>
    </source>
</evidence>
<reference evidence="9" key="1">
    <citation type="submission" date="2020-12" db="EMBL/GenBank/DDBJ databases">
        <title>Metabolic potential, ecology and presence of endohyphal bacteria is reflected in genomic diversity of Mucoromycotina.</title>
        <authorList>
            <person name="Muszewska A."/>
            <person name="Okrasinska A."/>
            <person name="Steczkiewicz K."/>
            <person name="Drgas O."/>
            <person name="Orlowska M."/>
            <person name="Perlinska-Lenart U."/>
            <person name="Aleksandrzak-Piekarczyk T."/>
            <person name="Szatraj K."/>
            <person name="Zielenkiewicz U."/>
            <person name="Pilsyk S."/>
            <person name="Malc E."/>
            <person name="Mieczkowski P."/>
            <person name="Kruszewska J.S."/>
            <person name="Biernat P."/>
            <person name="Pawlowska J."/>
        </authorList>
    </citation>
    <scope>NUCLEOTIDE SEQUENCE</scope>
    <source>
        <strain evidence="9">WA0000017839</strain>
    </source>
</reference>
<feature type="domain" description="DDE Tnp4" evidence="8">
    <location>
        <begin position="242"/>
        <end position="396"/>
    </location>
</feature>
<dbReference type="InterPro" id="IPR027806">
    <property type="entry name" value="HARBI1_dom"/>
</dbReference>
<dbReference type="GO" id="GO:0004518">
    <property type="term" value="F:nuclease activity"/>
    <property type="evidence" value="ECO:0007669"/>
    <property type="project" value="UniProtKB-KW"/>
</dbReference>
<dbReference type="EMBL" id="JAEPRD010000188">
    <property type="protein sequence ID" value="KAG2194761.1"/>
    <property type="molecule type" value="Genomic_DNA"/>
</dbReference>
<dbReference type="Proteomes" id="UP000603453">
    <property type="component" value="Unassembled WGS sequence"/>
</dbReference>
<sequence>YLFNMNPIDETFFDMMQEQFWMDNGADLFEDEDQYFDAVMEEIIRIDEEFDLEEEMLEQEVALAEECVVADYARLQENYDIFSLFELWRRVVRTERMDTYETYWTIKHPNLNDNRNSRHSYRAHYRVNKSTFEWLVNRLSRCAAYLGSVLRGGYSVEVQVACVLWRFANTHFGYRIAETHLGVTAGSFNNFTNRFIDAMLEITPEIITWPIEDRKRALNNAREFSELGGPDATRLSGVLGAIDGKLVVIQKPAINGNAYVDRKSHASMNLMAICDARTRFMYVKTRHSGRNHDARVFTSSVIYHKILFDAARWCPANTYILGDSAYPLLPNLIVPFHGRRESTAEEKIFNATFSSSRIKIEHAFGGLTSRWRFLWKHLYMLSVDRMAKTIVSCCDLDGSLDFEGFVEADRRNQFENEVNFEPPLPFHGTDATIDAAGMRRIKAMSILRRNNIMRGTDRLT</sequence>
<comment type="subcellular location">
    <subcellularLocation>
        <location evidence="2">Nucleus</location>
    </subcellularLocation>
</comment>
<dbReference type="GO" id="GO:0005634">
    <property type="term" value="C:nucleus"/>
    <property type="evidence" value="ECO:0007669"/>
    <property type="project" value="UniProtKB-SubCell"/>
</dbReference>
<comment type="cofactor">
    <cofactor evidence="1">
        <name>a divalent metal cation</name>
        <dbReference type="ChEBI" id="CHEBI:60240"/>
    </cofactor>
</comment>
<dbReference type="PANTHER" id="PTHR22930:SF85">
    <property type="entry name" value="GH03217P-RELATED"/>
    <property type="match status" value="1"/>
</dbReference>
<evidence type="ECO:0000256" key="6">
    <source>
        <dbReference type="ARBA" id="ARBA00022801"/>
    </source>
</evidence>
<evidence type="ECO:0000259" key="8">
    <source>
        <dbReference type="Pfam" id="PF13359"/>
    </source>
</evidence>
<keyword evidence="6" id="KW-0378">Hydrolase</keyword>
<dbReference type="OrthoDB" id="2290028at2759"/>
<evidence type="ECO:0000256" key="1">
    <source>
        <dbReference type="ARBA" id="ARBA00001968"/>
    </source>
</evidence>
<name>A0A8H7QNG1_9FUNG</name>
<evidence type="ECO:0000256" key="4">
    <source>
        <dbReference type="ARBA" id="ARBA00022722"/>
    </source>
</evidence>
<dbReference type="AlphaFoldDB" id="A0A8H7QNG1"/>
<dbReference type="GO" id="GO:0046872">
    <property type="term" value="F:metal ion binding"/>
    <property type="evidence" value="ECO:0007669"/>
    <property type="project" value="UniProtKB-KW"/>
</dbReference>
<evidence type="ECO:0000256" key="2">
    <source>
        <dbReference type="ARBA" id="ARBA00004123"/>
    </source>
</evidence>
<protein>
    <recommendedName>
        <fullName evidence="8">DDE Tnp4 domain-containing protein</fullName>
    </recommendedName>
</protein>
<dbReference type="InterPro" id="IPR045249">
    <property type="entry name" value="HARBI1-like"/>
</dbReference>
<dbReference type="GO" id="GO:0016787">
    <property type="term" value="F:hydrolase activity"/>
    <property type="evidence" value="ECO:0007669"/>
    <property type="project" value="UniProtKB-KW"/>
</dbReference>
<organism evidence="9 10">
    <name type="scientific">Mucor saturninus</name>
    <dbReference type="NCBI Taxonomy" id="64648"/>
    <lineage>
        <taxon>Eukaryota</taxon>
        <taxon>Fungi</taxon>
        <taxon>Fungi incertae sedis</taxon>
        <taxon>Mucoromycota</taxon>
        <taxon>Mucoromycotina</taxon>
        <taxon>Mucoromycetes</taxon>
        <taxon>Mucorales</taxon>
        <taxon>Mucorineae</taxon>
        <taxon>Mucoraceae</taxon>
        <taxon>Mucor</taxon>
    </lineage>
</organism>
<evidence type="ECO:0000256" key="3">
    <source>
        <dbReference type="ARBA" id="ARBA00006958"/>
    </source>
</evidence>
<keyword evidence="7" id="KW-0539">Nucleus</keyword>
<accession>A0A8H7QNG1</accession>
<evidence type="ECO:0000313" key="9">
    <source>
        <dbReference type="EMBL" id="KAG2194761.1"/>
    </source>
</evidence>
<evidence type="ECO:0000256" key="5">
    <source>
        <dbReference type="ARBA" id="ARBA00022723"/>
    </source>
</evidence>